<dbReference type="AlphaFoldDB" id="A0A077W9U5"/>
<dbReference type="InterPro" id="IPR037175">
    <property type="entry name" value="KFase_sf"/>
</dbReference>
<dbReference type="GO" id="GO:0004061">
    <property type="term" value="F:arylformamidase activity"/>
    <property type="evidence" value="ECO:0007669"/>
    <property type="project" value="InterPro"/>
</dbReference>
<gene>
    <name evidence="2" type="ORF">LRAMOSA00276</name>
</gene>
<dbReference type="SUPFAM" id="SSF102198">
    <property type="entry name" value="Putative cyclase"/>
    <property type="match status" value="1"/>
</dbReference>
<dbReference type="Gene3D" id="3.50.30.50">
    <property type="entry name" value="Putative cyclase"/>
    <property type="match status" value="1"/>
</dbReference>
<reference evidence="2" key="1">
    <citation type="journal article" date="2014" name="Genome Announc.">
        <title>De novo whole-genome sequence and genome annotation of Lichtheimia ramosa.</title>
        <authorList>
            <person name="Linde J."/>
            <person name="Schwartze V."/>
            <person name="Binder U."/>
            <person name="Lass-Florl C."/>
            <person name="Voigt K."/>
            <person name="Horn F."/>
        </authorList>
    </citation>
    <scope>NUCLEOTIDE SEQUENCE</scope>
    <source>
        <strain evidence="2">JMRC FSU:6197</strain>
    </source>
</reference>
<dbReference type="PANTHER" id="PTHR34861">
    <property type="match status" value="1"/>
</dbReference>
<dbReference type="PANTHER" id="PTHR34861:SF11">
    <property type="entry name" value="CYCLASE"/>
    <property type="match status" value="1"/>
</dbReference>
<evidence type="ECO:0000256" key="1">
    <source>
        <dbReference type="ARBA" id="ARBA00007865"/>
    </source>
</evidence>
<evidence type="ECO:0008006" key="3">
    <source>
        <dbReference type="Google" id="ProtNLM"/>
    </source>
</evidence>
<comment type="similarity">
    <text evidence="1">Belongs to the Cyclase 1 superfamily.</text>
</comment>
<proteinExistence type="inferred from homology"/>
<protein>
    <recommendedName>
        <fullName evidence="3">Cyclase</fullName>
    </recommendedName>
</protein>
<dbReference type="EMBL" id="LK023313">
    <property type="protein sequence ID" value="CDS02873.1"/>
    <property type="molecule type" value="Genomic_DNA"/>
</dbReference>
<evidence type="ECO:0000313" key="2">
    <source>
        <dbReference type="EMBL" id="CDS02873.1"/>
    </source>
</evidence>
<organism evidence="2">
    <name type="scientific">Lichtheimia ramosa</name>
    <dbReference type="NCBI Taxonomy" id="688394"/>
    <lineage>
        <taxon>Eukaryota</taxon>
        <taxon>Fungi</taxon>
        <taxon>Fungi incertae sedis</taxon>
        <taxon>Mucoromycota</taxon>
        <taxon>Mucoromycotina</taxon>
        <taxon>Mucoromycetes</taxon>
        <taxon>Mucorales</taxon>
        <taxon>Lichtheimiaceae</taxon>
        <taxon>Lichtheimia</taxon>
    </lineage>
</organism>
<sequence length="324" mass="36428">MSNLPAYDDLPMEPTIAPKSAAWGVFGKDDDLGTLNLLTEERVAKAAQDNVKRGAVFSLNWKLELPSPPPHGREVIQHHIRDRFGNKGFGDVFNNYFDDVLTNFNSQSSTQWDGLLHVGNMDTGNFYNGVSPDDLLEEQTSHRLGIHHMARRGIAGRAVLLDYERWATKQGKQIDPFTCHAITVDELQQVAKEQHVEFMTGDILLLRTGWMAAYERDSKAANLDNLQCIGVEASESMYRFIWDNHFAAVASDNIAFEAYPMKDWNNSCHTHLLAGFGMPIGEMFYLEKLAEDCANDKRYTSFFTSAPLNKYQGVASPPNALCMK</sequence>
<dbReference type="Pfam" id="PF04199">
    <property type="entry name" value="Cyclase"/>
    <property type="match status" value="1"/>
</dbReference>
<dbReference type="GO" id="GO:0019441">
    <property type="term" value="P:L-tryptophan catabolic process to kynurenine"/>
    <property type="evidence" value="ECO:0007669"/>
    <property type="project" value="InterPro"/>
</dbReference>
<name>A0A077W9U5_9FUNG</name>
<dbReference type="OrthoDB" id="5396at2759"/>
<accession>A0A077W9U5</accession>
<dbReference type="InterPro" id="IPR007325">
    <property type="entry name" value="KFase/CYL"/>
</dbReference>